<evidence type="ECO:0000259" key="2">
    <source>
        <dbReference type="Pfam" id="PF02720"/>
    </source>
</evidence>
<feature type="region of interest" description="Disordered" evidence="1">
    <location>
        <begin position="206"/>
        <end position="229"/>
    </location>
</feature>
<proteinExistence type="predicted"/>
<feature type="compositionally biased region" description="Basic and acidic residues" evidence="1">
    <location>
        <begin position="428"/>
        <end position="437"/>
    </location>
</feature>
<dbReference type="EMBL" id="CP015453">
    <property type="protein sequence ID" value="AWH97542.1"/>
    <property type="molecule type" value="Genomic_DNA"/>
</dbReference>
<evidence type="ECO:0000313" key="4">
    <source>
        <dbReference type="Proteomes" id="UP000244903"/>
    </source>
</evidence>
<dbReference type="InterPro" id="IPR003615">
    <property type="entry name" value="HNH_nuc"/>
</dbReference>
<dbReference type="KEGG" id="dpc:A6048_15750"/>
<evidence type="ECO:0000256" key="1">
    <source>
        <dbReference type="SAM" id="MobiDB-lite"/>
    </source>
</evidence>
<organism evidence="3 4">
    <name type="scientific">Dietzia psychralcaliphila</name>
    <dbReference type="NCBI Taxonomy" id="139021"/>
    <lineage>
        <taxon>Bacteria</taxon>
        <taxon>Bacillati</taxon>
        <taxon>Actinomycetota</taxon>
        <taxon>Actinomycetes</taxon>
        <taxon>Mycobacteriales</taxon>
        <taxon>Dietziaceae</taxon>
        <taxon>Dietzia</taxon>
    </lineage>
</organism>
<accession>A0AAD0NQ54</accession>
<feature type="domain" description="DUF222" evidence="2">
    <location>
        <begin position="10"/>
        <end position="252"/>
    </location>
</feature>
<sequence>MSDAARGTWVAENRAAGARLAACYELFRECVRQDEAGAGDGSPPGHAVVDPFDVCTGYVVAAMPISTGRAATMISLAAGLTERYPAVMAALSAGRMEQRAAELLARQMATVDPAVLSRVQQEVVDDYLAALEAGERLGARSVRESVDAIIARYDADGIRQRRDAAARGRGVHIRKGADGMTNLWATLASDEAAVLAEAIDQRAAEFANPDPRTPAESAQAPADAEGADMSDYPVPERRADALLSLVCGDRGRTRVTGLSPDEPPAPLRPRVTVFGCGRGLDPQVEFPRTGDSALRALLDMLAASDGASLEHVDPAIGAADDARRALTYRPGAALARRIRLRDGTCRHPGCTVSADNCDIDHCRPFDHADPQRGGHTTECNLMCLCRRHHRFKTFSGWIYDLAPDGTLVVVTPDGSTMLTRPSGPLAAYRREQARAEQDAWDTQQTRNPEPDTADGDLQSEPTYWARRAARHRAERAERARANRAGPDRAGPDNARPPTGRWWDRNKPVVSRAEQQVQQLLDEILDPPPF</sequence>
<evidence type="ECO:0000313" key="3">
    <source>
        <dbReference type="EMBL" id="AWH97542.1"/>
    </source>
</evidence>
<feature type="region of interest" description="Disordered" evidence="1">
    <location>
        <begin position="414"/>
        <end position="506"/>
    </location>
</feature>
<dbReference type="AlphaFoldDB" id="A0AAD0NQ54"/>
<keyword evidence="4" id="KW-1185">Reference proteome</keyword>
<reference evidence="3 4" key="1">
    <citation type="submission" date="2016-04" db="EMBL/GenBank/DDBJ databases">
        <title>Complete genome sequence of the haloalkaliphilic hydrocarbon-degrading bacterium Dietzia psychralcaliphila ILA-1T, isolated from a drain of a fish product-processing plant.</title>
        <authorList>
            <person name="Zhao J."/>
            <person name="Hu B."/>
            <person name="Geng S."/>
            <person name="Nie Y."/>
            <person name="Tang Y."/>
        </authorList>
    </citation>
    <scope>NUCLEOTIDE SEQUENCE [LARGE SCALE GENOMIC DNA]</scope>
    <source>
        <strain evidence="3 4">ILA-1</strain>
    </source>
</reference>
<dbReference type="InterPro" id="IPR003870">
    <property type="entry name" value="DUF222"/>
</dbReference>
<gene>
    <name evidence="3" type="ORF">A6048_15750</name>
</gene>
<dbReference type="Pfam" id="PF02720">
    <property type="entry name" value="DUF222"/>
    <property type="match status" value="1"/>
</dbReference>
<dbReference type="Gene3D" id="1.10.30.50">
    <property type="match status" value="1"/>
</dbReference>
<name>A0AAD0NQ54_9ACTN</name>
<feature type="compositionally biased region" description="Basic and acidic residues" evidence="1">
    <location>
        <begin position="474"/>
        <end position="490"/>
    </location>
</feature>
<dbReference type="Proteomes" id="UP000244903">
    <property type="component" value="Chromosome"/>
</dbReference>
<dbReference type="CDD" id="cd00085">
    <property type="entry name" value="HNHc"/>
    <property type="match status" value="1"/>
</dbReference>
<protein>
    <recommendedName>
        <fullName evidence="2">DUF222 domain-containing protein</fullName>
    </recommendedName>
</protein>